<accession>A0ABU8NBA7</accession>
<organism evidence="3 4">
    <name type="scientific">Actinomycetospora aeridis</name>
    <dbReference type="NCBI Taxonomy" id="3129231"/>
    <lineage>
        <taxon>Bacteria</taxon>
        <taxon>Bacillati</taxon>
        <taxon>Actinomycetota</taxon>
        <taxon>Actinomycetes</taxon>
        <taxon>Pseudonocardiales</taxon>
        <taxon>Pseudonocardiaceae</taxon>
        <taxon>Actinomycetospora</taxon>
    </lineage>
</organism>
<dbReference type="InterPro" id="IPR008258">
    <property type="entry name" value="Transglycosylase_SLT_dom_1"/>
</dbReference>
<dbReference type="SUPFAM" id="SSF53955">
    <property type="entry name" value="Lysozyme-like"/>
    <property type="match status" value="1"/>
</dbReference>
<feature type="domain" description="Transglycosylase SLT" evidence="2">
    <location>
        <begin position="557"/>
        <end position="632"/>
    </location>
</feature>
<feature type="compositionally biased region" description="Polar residues" evidence="1">
    <location>
        <begin position="227"/>
        <end position="236"/>
    </location>
</feature>
<dbReference type="RefSeq" id="WP_337715478.1">
    <property type="nucleotide sequence ID" value="NZ_JBBEGL010000005.1"/>
</dbReference>
<gene>
    <name evidence="3" type="ORF">WCD41_19655</name>
</gene>
<dbReference type="EMBL" id="JBBEGL010000005">
    <property type="protein sequence ID" value="MEJ2888684.1"/>
    <property type="molecule type" value="Genomic_DNA"/>
</dbReference>
<dbReference type="Proteomes" id="UP001370100">
    <property type="component" value="Unassembled WGS sequence"/>
</dbReference>
<evidence type="ECO:0000313" key="3">
    <source>
        <dbReference type="EMBL" id="MEJ2888684.1"/>
    </source>
</evidence>
<evidence type="ECO:0000313" key="4">
    <source>
        <dbReference type="Proteomes" id="UP001370100"/>
    </source>
</evidence>
<dbReference type="SUPFAM" id="SSF140453">
    <property type="entry name" value="EsxAB dimer-like"/>
    <property type="match status" value="1"/>
</dbReference>
<evidence type="ECO:0000259" key="2">
    <source>
        <dbReference type="Pfam" id="PF01464"/>
    </source>
</evidence>
<proteinExistence type="predicted"/>
<feature type="compositionally biased region" description="Low complexity" evidence="1">
    <location>
        <begin position="421"/>
        <end position="449"/>
    </location>
</feature>
<dbReference type="InterPro" id="IPR036689">
    <property type="entry name" value="ESAT-6-like_sf"/>
</dbReference>
<dbReference type="CDD" id="cd13402">
    <property type="entry name" value="LT_TF-like"/>
    <property type="match status" value="1"/>
</dbReference>
<keyword evidence="4" id="KW-1185">Reference proteome</keyword>
<sequence>MAFDAVGELAAQPGGQELSALVARMQRVDPEALHRTARGLAAMAEGVDGSMRSLGRHGDDVRAAWQGRGADALTGYLDDVGSAGSRTLDVTDRVRARVDAAGEDLAALRREVDVQVSRALDAARRARAEALGDPARAPFADQLAARAMAAPTEAARVAVVRAETALGDAATVLRELAGELTAFSRLPAPDVGAVARPGESVATRPAFSDTGGADGARGIDLSGGTSGDFTDVSSLDGSPGCSDADDASVPESSVDDGASSDDGSGDLLIDDGAGSSALDESSSDDGFTGTSADLVDGEDASNSGASAGDDDSFTGTSADLVDDDGSGSSSDDGFTGTSADLVDGGDASNSGVSADDDGFTGTSADLVDGDDGGSGSASDDGFTGTSADLADGDDASSSGASADDDSFTGTSADLVDDDDSGSGSSSDDGFTGTSEDLVDGGDASNSGASADDDSFTGTSADLTDADADAASVSDASDADDPSDADGPSGDDDSREGDASDDSDAEEGAVTSASTDTSDAGDPGAGSAAPSGGPKGEVGDWIREAMAVLQSEGVAVDKMDPDDIATIIDHESGGDPEAINNWDSNADKGTPSQGLMQTIGPTFDSYKLDGHGEITDPVDNIIAGVRYAIARYGSVSEVPGVEAVARGDAYVGY</sequence>
<comment type="caution">
    <text evidence="3">The sequence shown here is derived from an EMBL/GenBank/DDBJ whole genome shotgun (WGS) entry which is preliminary data.</text>
</comment>
<dbReference type="Pfam" id="PF01464">
    <property type="entry name" value="SLT"/>
    <property type="match status" value="1"/>
</dbReference>
<feature type="region of interest" description="Disordered" evidence="1">
    <location>
        <begin position="195"/>
        <end position="537"/>
    </location>
</feature>
<dbReference type="InterPro" id="IPR023346">
    <property type="entry name" value="Lysozyme-like_dom_sf"/>
</dbReference>
<feature type="compositionally biased region" description="Low complexity" evidence="1">
    <location>
        <begin position="376"/>
        <end position="401"/>
    </location>
</feature>
<feature type="compositionally biased region" description="Low complexity" evidence="1">
    <location>
        <begin position="326"/>
        <end position="338"/>
    </location>
</feature>
<reference evidence="3 4" key="1">
    <citation type="submission" date="2024-03" db="EMBL/GenBank/DDBJ databases">
        <title>Actinomycetospora sp. OC33-EN06, a novel actinomycete isolated from wild orchid (Aerides multiflora).</title>
        <authorList>
            <person name="Suriyachadkun C."/>
        </authorList>
    </citation>
    <scope>NUCLEOTIDE SEQUENCE [LARGE SCALE GENOMIC DNA]</scope>
    <source>
        <strain evidence="3 4">OC33-EN06</strain>
    </source>
</reference>
<feature type="compositionally biased region" description="Acidic residues" evidence="1">
    <location>
        <begin position="476"/>
        <end position="506"/>
    </location>
</feature>
<feature type="compositionally biased region" description="Low complexity" evidence="1">
    <location>
        <begin position="255"/>
        <end position="276"/>
    </location>
</feature>
<feature type="compositionally biased region" description="Low complexity" evidence="1">
    <location>
        <begin position="514"/>
        <end position="531"/>
    </location>
</feature>
<evidence type="ECO:0000256" key="1">
    <source>
        <dbReference type="SAM" id="MobiDB-lite"/>
    </source>
</evidence>
<dbReference type="Gene3D" id="1.10.530.10">
    <property type="match status" value="1"/>
</dbReference>
<protein>
    <submittedName>
        <fullName evidence="3">Transglycosylase SLT domain-containing protein</fullName>
    </submittedName>
</protein>
<name>A0ABU8NBA7_9PSEU</name>
<feature type="compositionally biased region" description="Low complexity" evidence="1">
    <location>
        <begin position="458"/>
        <end position="475"/>
    </location>
</feature>
<feature type="compositionally biased region" description="Polar residues" evidence="1">
    <location>
        <begin position="278"/>
        <end position="291"/>
    </location>
</feature>